<sequence length="296" mass="33442">MIRSEEKFPMSRKLLSVTGFMLLFGLLMVPFWGGSAQQAQAQVSLAPTSLFIFETGGIGELFVSNRSQIPQEVNVRFEFQFPTSDAEGNIRMTEGDEAIAAEWGLGEMVRVFPRRLVLQPGETQTLRVQVRPMRDRPDGMFFTRAIVSSNALQQDVGQQEAAEGIRTQINYILEQSIPVFYRRGSNTTGVDVERIEASRAEQGLNLLVHLQRTGNSPFMGTMGAQLFDMNGNQLAESSSSAFLYFDERRRMTLRHEDLPPGRYRVELWFETQRRDMASGNIVQAPRITHSTIVELP</sequence>
<dbReference type="OrthoDB" id="6658153at2"/>
<reference evidence="1 2" key="1">
    <citation type="submission" date="2018-03" db="EMBL/GenBank/DDBJ databases">
        <title>Phenotypic and genomic properties of Cyclonatronum proteinivorum gen. nov., sp. nov., a haloalkaliphilic bacteroidete from soda lakes possessing Na+-translocating rhodopsin.</title>
        <authorList>
            <person name="Toshchakov S.V."/>
            <person name="Korzhenkov A."/>
            <person name="Samarov N.I."/>
            <person name="Kublanov I.V."/>
            <person name="Muntyan M.S."/>
            <person name="Sorokin D.Y."/>
        </authorList>
    </citation>
    <scope>NUCLEOTIDE SEQUENCE [LARGE SCALE GENOMIC DNA]</scope>
    <source>
        <strain evidence="1 2">Omega</strain>
    </source>
</reference>
<name>A0A345UIT5_9BACT</name>
<dbReference type="Proteomes" id="UP000254808">
    <property type="component" value="Chromosome"/>
</dbReference>
<dbReference type="KEGG" id="cprv:CYPRO_1122"/>
<dbReference type="RefSeq" id="WP_114983662.1">
    <property type="nucleotide sequence ID" value="NZ_CP027806.1"/>
</dbReference>
<protein>
    <recommendedName>
        <fullName evidence="3">P pilus assembly protein, chaperone PapD</fullName>
    </recommendedName>
</protein>
<evidence type="ECO:0000313" key="2">
    <source>
        <dbReference type="Proteomes" id="UP000254808"/>
    </source>
</evidence>
<accession>A0A345UIT5</accession>
<dbReference type="EMBL" id="CP027806">
    <property type="protein sequence ID" value="AXJ00387.1"/>
    <property type="molecule type" value="Genomic_DNA"/>
</dbReference>
<organism evidence="1 2">
    <name type="scientific">Cyclonatronum proteinivorum</name>
    <dbReference type="NCBI Taxonomy" id="1457365"/>
    <lineage>
        <taxon>Bacteria</taxon>
        <taxon>Pseudomonadati</taxon>
        <taxon>Balneolota</taxon>
        <taxon>Balneolia</taxon>
        <taxon>Balneolales</taxon>
        <taxon>Cyclonatronaceae</taxon>
        <taxon>Cyclonatronum</taxon>
    </lineage>
</organism>
<proteinExistence type="predicted"/>
<evidence type="ECO:0008006" key="3">
    <source>
        <dbReference type="Google" id="ProtNLM"/>
    </source>
</evidence>
<evidence type="ECO:0000313" key="1">
    <source>
        <dbReference type="EMBL" id="AXJ00387.1"/>
    </source>
</evidence>
<dbReference type="AlphaFoldDB" id="A0A345UIT5"/>
<keyword evidence="2" id="KW-1185">Reference proteome</keyword>
<gene>
    <name evidence="1" type="ORF">CYPRO_1122</name>
</gene>